<dbReference type="RefSeq" id="WP_168112657.1">
    <property type="nucleotide sequence ID" value="NZ_BOON01000005.1"/>
</dbReference>
<feature type="compositionally biased region" description="Low complexity" evidence="1">
    <location>
        <begin position="100"/>
        <end position="111"/>
    </location>
</feature>
<dbReference type="Gene3D" id="1.10.530.10">
    <property type="match status" value="1"/>
</dbReference>
<evidence type="ECO:0000313" key="3">
    <source>
        <dbReference type="Proteomes" id="UP000599074"/>
    </source>
</evidence>
<sequence length="225" mass="23870">MAGLWHRVGIFRILSVALLALGVAAAAGLSATRQSQQREMRPAGQAIQDDQRVDAAERERVSAVSRNAQREVQAKADAAASAAADQARVAEEAARRKAQAKPSASASASPSAKPPAFGPIPASCSEYTGNVAIGCALMLEAGYGLDQMPCLRNLWMKESGWRTTAGSTGRAYGIPQANPGSKMAVYGSDWQTNPATQIKWGLSYIKGKYKTPCGAWSNFQSKGYY</sequence>
<keyword evidence="3" id="KW-1185">Reference proteome</keyword>
<evidence type="ECO:0000256" key="1">
    <source>
        <dbReference type="SAM" id="MobiDB-lite"/>
    </source>
</evidence>
<accession>A0A8J3WYG4</accession>
<dbReference type="Proteomes" id="UP000599074">
    <property type="component" value="Unassembled WGS sequence"/>
</dbReference>
<comment type="caution">
    <text evidence="2">The sequence shown here is derived from an EMBL/GenBank/DDBJ whole genome shotgun (WGS) entry which is preliminary data.</text>
</comment>
<reference evidence="2" key="1">
    <citation type="submission" date="2021-01" db="EMBL/GenBank/DDBJ databases">
        <title>Whole genome shotgun sequence of Planosporangium mesophilum NBRC 109066.</title>
        <authorList>
            <person name="Komaki H."/>
            <person name="Tamura T."/>
        </authorList>
    </citation>
    <scope>NUCLEOTIDE SEQUENCE</scope>
    <source>
        <strain evidence="2">NBRC 109066</strain>
    </source>
</reference>
<dbReference type="EMBL" id="BOON01000005">
    <property type="protein sequence ID" value="GII21142.1"/>
    <property type="molecule type" value="Genomic_DNA"/>
</dbReference>
<gene>
    <name evidence="2" type="ORF">Pme01_07390</name>
</gene>
<feature type="region of interest" description="Disordered" evidence="1">
    <location>
        <begin position="93"/>
        <end position="115"/>
    </location>
</feature>
<proteinExistence type="predicted"/>
<dbReference type="SUPFAM" id="SSF53955">
    <property type="entry name" value="Lysozyme-like"/>
    <property type="match status" value="1"/>
</dbReference>
<name>A0A8J3WYG4_9ACTN</name>
<dbReference type="InterPro" id="IPR023346">
    <property type="entry name" value="Lysozyme-like_dom_sf"/>
</dbReference>
<evidence type="ECO:0008006" key="4">
    <source>
        <dbReference type="Google" id="ProtNLM"/>
    </source>
</evidence>
<evidence type="ECO:0000313" key="2">
    <source>
        <dbReference type="EMBL" id="GII21142.1"/>
    </source>
</evidence>
<dbReference type="AlphaFoldDB" id="A0A8J3WYG4"/>
<protein>
    <recommendedName>
        <fullName evidence="4">Lytic transglycosylase domain-containing protein</fullName>
    </recommendedName>
</protein>
<feature type="region of interest" description="Disordered" evidence="1">
    <location>
        <begin position="31"/>
        <end position="53"/>
    </location>
</feature>
<organism evidence="2 3">
    <name type="scientific">Planosporangium mesophilum</name>
    <dbReference type="NCBI Taxonomy" id="689768"/>
    <lineage>
        <taxon>Bacteria</taxon>
        <taxon>Bacillati</taxon>
        <taxon>Actinomycetota</taxon>
        <taxon>Actinomycetes</taxon>
        <taxon>Micromonosporales</taxon>
        <taxon>Micromonosporaceae</taxon>
        <taxon>Planosporangium</taxon>
    </lineage>
</organism>